<evidence type="ECO:0008006" key="3">
    <source>
        <dbReference type="Google" id="ProtNLM"/>
    </source>
</evidence>
<protein>
    <recommendedName>
        <fullName evidence="3">F-box domain-containing protein</fullName>
    </recommendedName>
</protein>
<dbReference type="SUPFAM" id="SSF52047">
    <property type="entry name" value="RNI-like"/>
    <property type="match status" value="1"/>
</dbReference>
<keyword evidence="2" id="KW-1185">Reference proteome</keyword>
<gene>
    <name evidence="1" type="ORF">EXIGLDRAFT_733303</name>
</gene>
<evidence type="ECO:0000313" key="1">
    <source>
        <dbReference type="EMBL" id="KZV96377.1"/>
    </source>
</evidence>
<organism evidence="1 2">
    <name type="scientific">Exidia glandulosa HHB12029</name>
    <dbReference type="NCBI Taxonomy" id="1314781"/>
    <lineage>
        <taxon>Eukaryota</taxon>
        <taxon>Fungi</taxon>
        <taxon>Dikarya</taxon>
        <taxon>Basidiomycota</taxon>
        <taxon>Agaricomycotina</taxon>
        <taxon>Agaricomycetes</taxon>
        <taxon>Auriculariales</taxon>
        <taxon>Exidiaceae</taxon>
        <taxon>Exidia</taxon>
    </lineage>
</organism>
<reference evidence="1 2" key="1">
    <citation type="journal article" date="2016" name="Mol. Biol. Evol.">
        <title>Comparative Genomics of Early-Diverging Mushroom-Forming Fungi Provides Insights into the Origins of Lignocellulose Decay Capabilities.</title>
        <authorList>
            <person name="Nagy L.G."/>
            <person name="Riley R."/>
            <person name="Tritt A."/>
            <person name="Adam C."/>
            <person name="Daum C."/>
            <person name="Floudas D."/>
            <person name="Sun H."/>
            <person name="Yadav J.S."/>
            <person name="Pangilinan J."/>
            <person name="Larsson K.H."/>
            <person name="Matsuura K."/>
            <person name="Barry K."/>
            <person name="Labutti K."/>
            <person name="Kuo R."/>
            <person name="Ohm R.A."/>
            <person name="Bhattacharya S.S."/>
            <person name="Shirouzu T."/>
            <person name="Yoshinaga Y."/>
            <person name="Martin F.M."/>
            <person name="Grigoriev I.V."/>
            <person name="Hibbett D.S."/>
        </authorList>
    </citation>
    <scope>NUCLEOTIDE SEQUENCE [LARGE SCALE GENOMIC DNA]</scope>
    <source>
        <strain evidence="1 2">HHB12029</strain>
    </source>
</reference>
<name>A0A165KIC1_EXIGL</name>
<dbReference type="Proteomes" id="UP000077266">
    <property type="component" value="Unassembled WGS sequence"/>
</dbReference>
<dbReference type="InterPro" id="IPR032675">
    <property type="entry name" value="LRR_dom_sf"/>
</dbReference>
<dbReference type="AlphaFoldDB" id="A0A165KIC1"/>
<evidence type="ECO:0000313" key="2">
    <source>
        <dbReference type="Proteomes" id="UP000077266"/>
    </source>
</evidence>
<proteinExistence type="predicted"/>
<dbReference type="Gene3D" id="3.80.10.10">
    <property type="entry name" value="Ribonuclease Inhibitor"/>
    <property type="match status" value="1"/>
</dbReference>
<accession>A0A165KIC1</accession>
<dbReference type="InParanoid" id="A0A165KIC1"/>
<dbReference type="OrthoDB" id="3252356at2759"/>
<dbReference type="EMBL" id="KV425943">
    <property type="protein sequence ID" value="KZV96377.1"/>
    <property type="molecule type" value="Genomic_DNA"/>
</dbReference>
<sequence>MNIPSTLHAAWKDRIVDDQATVDDATTQLLAARHECQLAEDALALAAAKVEHLKAEVYLLEQRQSTAVEQLARSRSASLRIVVSNLPDDVVRCIFTCCAELPDARWTAGLFNRERATLPFSVAAVCTRWRRVALDYGGLWTYMSLPDTCPEKSKRDCHHGRIKQLLSRSQTSPLDVLLDLSEFDLTSANDTFDVWMIKVFTSMCHHADRWRRVNIVFPSARTRDIAAVFKGPLPKLTELSLRGPDTEEWLDLEVQQGSFLPHAPLLEALDLSLTGMAVSSAHEGFRSLAFIKVSDDMVAESLLQLLELSKTTLQVLDLDFRFSGPSSYSLSLPHLHTLKLDCELFFVTDTKSISLHAPVLRALTLRSSDVMVDEDLSVLLEHVSATVTELTLHESVESDFVETFARLRNLSHVVFGTKDSSCIIYDGFFVELATRSPPVWPRLQSIAFYNVILSPPSGDGIVQLVAARNASPPMPAAEMDVSERPCRIRDVQLGADAQKWTIAEVQRRLRSNS</sequence>
<dbReference type="STRING" id="1314781.A0A165KIC1"/>